<sequence length="423" mass="45495">MRQAVVLGASVAGSLAARVLAGSFDRVLIVERDDVAGVAPRRGVPQARHLHGLMERGRQIMEELYPGLTGDLAAEGAPTTEVLRGSRWYLSGLRVFPTATGLTTLLASGPMLENAIRTHTLALPGVELRTHCAAVGLTGGDEITGVRLSGGEVLHADLVVDATGRGSRAPDWLAALGHERPAEDRVDVDLGYASRTYQRKPEHLDGHLAVVVSTTPGFRGGGAITLEGDRWHVTLAGMLGDHPPVEPAEFERFAATLPVPDVHEIVRDAEPLDDPVPHRFRGSLRRRYERLRRPPHGLLVLGDALCSFNPLYAQGMTVAAQQALVLRDCLPDPDPARFYRAAAEVVDVAWGMSTGSDLRYPGVEGPRSVRGRVVGAYAARAQVAAHRDPVVARTFMRTANLTLPPTALLAPDIVLRVLRAGRR</sequence>
<organism evidence="1 2">
    <name type="scientific">Amycolatopsis thermoflava</name>
    <dbReference type="NCBI Taxonomy" id="84480"/>
    <lineage>
        <taxon>Bacteria</taxon>
        <taxon>Bacillati</taxon>
        <taxon>Actinomycetota</taxon>
        <taxon>Actinomycetes</taxon>
        <taxon>Pseudonocardiales</taxon>
        <taxon>Pseudonocardiaceae</taxon>
        <taxon>Amycolatopsis</taxon>
        <taxon>Amycolatopsis methanolica group</taxon>
    </lineage>
</organism>
<evidence type="ECO:0000313" key="2">
    <source>
        <dbReference type="Proteomes" id="UP000274843"/>
    </source>
</evidence>
<reference evidence="1 2" key="1">
    <citation type="submission" date="2018-11" db="EMBL/GenBank/DDBJ databases">
        <title>Sequencing the genomes of 1000 actinobacteria strains.</title>
        <authorList>
            <person name="Klenk H.-P."/>
        </authorList>
    </citation>
    <scope>NUCLEOTIDE SEQUENCE [LARGE SCALE GENOMIC DNA]</scope>
    <source>
        <strain evidence="1 2">DSM 44348</strain>
    </source>
</reference>
<name>A0A3N2H5R7_9PSEU</name>
<dbReference type="EMBL" id="RKHY01000001">
    <property type="protein sequence ID" value="ROS44236.1"/>
    <property type="molecule type" value="Genomic_DNA"/>
</dbReference>
<dbReference type="AlphaFoldDB" id="A0A3N2H5R7"/>
<comment type="caution">
    <text evidence="1">The sequence shown here is derived from an EMBL/GenBank/DDBJ whole genome shotgun (WGS) entry which is preliminary data.</text>
</comment>
<dbReference type="Gene3D" id="3.50.50.60">
    <property type="entry name" value="FAD/NAD(P)-binding domain"/>
    <property type="match status" value="1"/>
</dbReference>
<dbReference type="SUPFAM" id="SSF51905">
    <property type="entry name" value="FAD/NAD(P)-binding domain"/>
    <property type="match status" value="1"/>
</dbReference>
<dbReference type="InterPro" id="IPR036188">
    <property type="entry name" value="FAD/NAD-bd_sf"/>
</dbReference>
<accession>A0A3N2H5R7</accession>
<keyword evidence="2" id="KW-1185">Reference proteome</keyword>
<dbReference type="PANTHER" id="PTHR43422">
    <property type="entry name" value="THIAMINE THIAZOLE SYNTHASE"/>
    <property type="match status" value="1"/>
</dbReference>
<dbReference type="Proteomes" id="UP000274843">
    <property type="component" value="Unassembled WGS sequence"/>
</dbReference>
<dbReference type="PANTHER" id="PTHR43422:SF3">
    <property type="entry name" value="THIAMINE THIAZOLE SYNTHASE"/>
    <property type="match status" value="1"/>
</dbReference>
<dbReference type="RefSeq" id="WP_123686239.1">
    <property type="nucleotide sequence ID" value="NZ_RKHY01000001.1"/>
</dbReference>
<gene>
    <name evidence="1" type="ORF">EDD35_6671</name>
</gene>
<evidence type="ECO:0000313" key="1">
    <source>
        <dbReference type="EMBL" id="ROS44236.1"/>
    </source>
</evidence>
<dbReference type="Pfam" id="PF12831">
    <property type="entry name" value="FAD_oxidored"/>
    <property type="match status" value="1"/>
</dbReference>
<proteinExistence type="predicted"/>
<protein>
    <submittedName>
        <fullName evidence="1">2-polyprenyl-6-methoxyphenol hydroxylase-like FAD-dependent oxidoreductase</fullName>
    </submittedName>
</protein>
<dbReference type="GO" id="GO:0071949">
    <property type="term" value="F:FAD binding"/>
    <property type="evidence" value="ECO:0007669"/>
    <property type="project" value="InterPro"/>
</dbReference>
<dbReference type="GeneID" id="301847927"/>